<proteinExistence type="inferred from homology"/>
<keyword evidence="8" id="KW-0833">Ubl conjugation pathway</keyword>
<evidence type="ECO:0000256" key="11">
    <source>
        <dbReference type="PROSITE-ProRule" id="PRU00455"/>
    </source>
</evidence>
<dbReference type="InterPro" id="IPR013083">
    <property type="entry name" value="Znf_RING/FYVE/PHD"/>
</dbReference>
<dbReference type="InterPro" id="IPR013010">
    <property type="entry name" value="Znf_SIAH"/>
</dbReference>
<organism evidence="15 16">
    <name type="scientific">Jatropha curcas</name>
    <name type="common">Barbados nut</name>
    <dbReference type="NCBI Taxonomy" id="180498"/>
    <lineage>
        <taxon>Eukaryota</taxon>
        <taxon>Viridiplantae</taxon>
        <taxon>Streptophyta</taxon>
        <taxon>Embryophyta</taxon>
        <taxon>Tracheophyta</taxon>
        <taxon>Spermatophyta</taxon>
        <taxon>Magnoliopsida</taxon>
        <taxon>eudicotyledons</taxon>
        <taxon>Gunneridae</taxon>
        <taxon>Pentapetalae</taxon>
        <taxon>rosids</taxon>
        <taxon>fabids</taxon>
        <taxon>Malpighiales</taxon>
        <taxon>Euphorbiaceae</taxon>
        <taxon>Crotonoideae</taxon>
        <taxon>Jatropheae</taxon>
        <taxon>Jatropha</taxon>
    </lineage>
</organism>
<dbReference type="Pfam" id="PF21361">
    <property type="entry name" value="Sina_ZnF"/>
    <property type="match status" value="1"/>
</dbReference>
<sequence>MARFSVGVDEGPSLPKRQRIHESSQQTSWHQPQDEEDDEPLNESEEEDDDDEEEEEEEEGEEGDEGDDDDDDDEEQEEETTEVVTNQIAMSNVRAPIGPTRNGGICVTLTDPEVLDCPVCYESLTIPVFQCENGHTACSSCCKKLLQKCPTCSLPIGYNRCRAIEKVLESVRLSCQNLKYGCKEIVNYSKKVDHEKICSHAPCFCPSSGCSFVGSSRQIYQHFSNKHKGAAVLFRYGNTFPVFFTLNDKSRILREEKEGVLFILNNTAEVVGNIITVSCIGPSSPKGGYFYELAAKMEGSNLKFQSFTKNIRKVNDDDPHSQDFLVVPASFFGSYGQISLDLCIWRYGTCPANIQRNTDTNAQRNVLFIQRSTGANTQRITNAV</sequence>
<keyword evidence="9" id="KW-0862">Zinc</keyword>
<comment type="similarity">
    <text evidence="3">Belongs to the SINA (Seven in absentia) family.</text>
</comment>
<dbReference type="AlphaFoldDB" id="A0A067JT13"/>
<dbReference type="Gene3D" id="3.30.40.10">
    <property type="entry name" value="Zinc/RING finger domain, C3HC4 (zinc finger)"/>
    <property type="match status" value="2"/>
</dbReference>
<dbReference type="STRING" id="180498.A0A067JT13"/>
<evidence type="ECO:0000256" key="1">
    <source>
        <dbReference type="ARBA" id="ARBA00000900"/>
    </source>
</evidence>
<feature type="domain" description="RING-type" evidence="13">
    <location>
        <begin position="117"/>
        <end position="153"/>
    </location>
</feature>
<dbReference type="Proteomes" id="UP000027138">
    <property type="component" value="Unassembled WGS sequence"/>
</dbReference>
<gene>
    <name evidence="15" type="ORF">JCGZ_02506</name>
</gene>
<accession>A0A067JT13</accession>
<dbReference type="SUPFAM" id="SSF49599">
    <property type="entry name" value="TRAF domain-like"/>
    <property type="match status" value="1"/>
</dbReference>
<comment type="catalytic activity">
    <reaction evidence="1">
        <text>S-ubiquitinyl-[E2 ubiquitin-conjugating enzyme]-L-cysteine + [acceptor protein]-L-lysine = [E2 ubiquitin-conjugating enzyme]-L-cysteine + N(6)-ubiquitinyl-[acceptor protein]-L-lysine.</text>
        <dbReference type="EC" id="2.3.2.27"/>
    </reaction>
</comment>
<evidence type="ECO:0000259" key="14">
    <source>
        <dbReference type="PROSITE" id="PS51081"/>
    </source>
</evidence>
<evidence type="ECO:0000256" key="5">
    <source>
        <dbReference type="ARBA" id="ARBA00022679"/>
    </source>
</evidence>
<reference evidence="15 16" key="1">
    <citation type="journal article" date="2014" name="PLoS ONE">
        <title>Global Analysis of Gene Expression Profiles in Physic Nut (Jatropha curcas L.) Seedlings Exposed to Salt Stress.</title>
        <authorList>
            <person name="Zhang L."/>
            <person name="Zhang C."/>
            <person name="Wu P."/>
            <person name="Chen Y."/>
            <person name="Li M."/>
            <person name="Jiang H."/>
            <person name="Wu G."/>
        </authorList>
    </citation>
    <scope>NUCLEOTIDE SEQUENCE [LARGE SCALE GENOMIC DNA]</scope>
    <source>
        <strain evidence="16">cv. GZQX0401</strain>
        <tissue evidence="15">Young leaves</tissue>
    </source>
</reference>
<dbReference type="PROSITE" id="PS51081">
    <property type="entry name" value="ZF_SIAH"/>
    <property type="match status" value="1"/>
</dbReference>
<evidence type="ECO:0000256" key="7">
    <source>
        <dbReference type="ARBA" id="ARBA00022771"/>
    </source>
</evidence>
<evidence type="ECO:0000256" key="4">
    <source>
        <dbReference type="ARBA" id="ARBA00012483"/>
    </source>
</evidence>
<dbReference type="SUPFAM" id="SSF57850">
    <property type="entry name" value="RING/U-box"/>
    <property type="match status" value="1"/>
</dbReference>
<dbReference type="GO" id="GO:0061630">
    <property type="term" value="F:ubiquitin protein ligase activity"/>
    <property type="evidence" value="ECO:0007669"/>
    <property type="project" value="UniProtKB-EC"/>
</dbReference>
<keyword evidence="16" id="KW-1185">Reference proteome</keyword>
<evidence type="ECO:0000256" key="12">
    <source>
        <dbReference type="SAM" id="MobiDB-lite"/>
    </source>
</evidence>
<feature type="region of interest" description="Disordered" evidence="12">
    <location>
        <begin position="1"/>
        <end position="89"/>
    </location>
</feature>
<dbReference type="InterPro" id="IPR001841">
    <property type="entry name" value="Znf_RING"/>
</dbReference>
<evidence type="ECO:0000256" key="2">
    <source>
        <dbReference type="ARBA" id="ARBA00004906"/>
    </source>
</evidence>
<feature type="domain" description="SIAH-type" evidence="14">
    <location>
        <begin position="170"/>
        <end position="228"/>
    </location>
</feature>
<protein>
    <recommendedName>
        <fullName evidence="4">RING-type E3 ubiquitin transferase</fullName>
        <ecNumber evidence="4">2.3.2.27</ecNumber>
    </recommendedName>
</protein>
<dbReference type="OrthoDB" id="830976at2759"/>
<dbReference type="InterPro" id="IPR044286">
    <property type="entry name" value="SINL_plant"/>
</dbReference>
<evidence type="ECO:0000256" key="8">
    <source>
        <dbReference type="ARBA" id="ARBA00022786"/>
    </source>
</evidence>
<keyword evidence="5" id="KW-0808">Transferase</keyword>
<evidence type="ECO:0000256" key="9">
    <source>
        <dbReference type="ARBA" id="ARBA00022833"/>
    </source>
</evidence>
<evidence type="ECO:0000256" key="6">
    <source>
        <dbReference type="ARBA" id="ARBA00022723"/>
    </source>
</evidence>
<evidence type="ECO:0000256" key="10">
    <source>
        <dbReference type="ARBA" id="ARBA00024004"/>
    </source>
</evidence>
<keyword evidence="6" id="KW-0479">Metal-binding</keyword>
<keyword evidence="7 11" id="KW-0863">Zinc-finger</keyword>
<dbReference type="UniPathway" id="UPA00143"/>
<evidence type="ECO:0000313" key="15">
    <source>
        <dbReference type="EMBL" id="KDP22664.1"/>
    </source>
</evidence>
<feature type="compositionally biased region" description="Acidic residues" evidence="12">
    <location>
        <begin position="34"/>
        <end position="81"/>
    </location>
</feature>
<comment type="pathway">
    <text evidence="2">Protein modification; protein ubiquitination.</text>
</comment>
<dbReference type="PANTHER" id="PTHR46632">
    <property type="entry name" value="E3 UBIQUITIN-PROTEIN LIGASE SINA-LIKE 4"/>
    <property type="match status" value="1"/>
</dbReference>
<dbReference type="Pfam" id="PF21362">
    <property type="entry name" value="Sina_RING"/>
    <property type="match status" value="1"/>
</dbReference>
<dbReference type="PANTHER" id="PTHR46632:SF16">
    <property type="entry name" value="E3 UBIQUITIN-PROTEIN LIGASE SINA-LIKE 10"/>
    <property type="match status" value="1"/>
</dbReference>
<name>A0A067JT13_JATCU</name>
<dbReference type="CDD" id="cd16571">
    <property type="entry name" value="RING-HC_SIAHs"/>
    <property type="match status" value="1"/>
</dbReference>
<evidence type="ECO:0000313" key="16">
    <source>
        <dbReference type="Proteomes" id="UP000027138"/>
    </source>
</evidence>
<dbReference type="GO" id="GO:0016567">
    <property type="term" value="P:protein ubiquitination"/>
    <property type="evidence" value="ECO:0007669"/>
    <property type="project" value="UniProtKB-UniPathway"/>
</dbReference>
<dbReference type="EC" id="2.3.2.27" evidence="4"/>
<evidence type="ECO:0000259" key="13">
    <source>
        <dbReference type="PROSITE" id="PS50089"/>
    </source>
</evidence>
<dbReference type="EMBL" id="KK915410">
    <property type="protein sequence ID" value="KDP22664.1"/>
    <property type="molecule type" value="Genomic_DNA"/>
</dbReference>
<dbReference type="PROSITE" id="PS50089">
    <property type="entry name" value="ZF_RING_2"/>
    <property type="match status" value="1"/>
</dbReference>
<dbReference type="GO" id="GO:0008270">
    <property type="term" value="F:zinc ion binding"/>
    <property type="evidence" value="ECO:0007669"/>
    <property type="project" value="UniProtKB-KW"/>
</dbReference>
<comment type="function">
    <text evidence="10">E3 ubiquitin-protein ligase that mediates ubiquitination and subsequent proteasomal degradation of target proteins. E3 ubiquitin ligases accept ubiquitin from an E2 ubiquitin-conjugating enzyme in the form of a thioester and then directly transfers the ubiquitin to targeted substrates. It probably triggers the ubiquitin-mediated degradation of different substrates.</text>
</comment>
<dbReference type="InterPro" id="IPR049548">
    <property type="entry name" value="Sina-like_RING"/>
</dbReference>
<evidence type="ECO:0000256" key="3">
    <source>
        <dbReference type="ARBA" id="ARBA00009119"/>
    </source>
</evidence>